<dbReference type="InterPro" id="IPR038576">
    <property type="entry name" value="Methyltransf_Zn-bd_dom_put_sf"/>
</dbReference>
<dbReference type="InterPro" id="IPR029063">
    <property type="entry name" value="SAM-dependent_MTases_sf"/>
</dbReference>
<dbReference type="Gene3D" id="3.40.50.150">
    <property type="entry name" value="Vaccinia Virus protein VP39"/>
    <property type="match status" value="1"/>
</dbReference>
<feature type="domain" description="Methyltransferase putative zinc binding" evidence="1">
    <location>
        <begin position="11"/>
        <end position="68"/>
    </location>
</feature>
<feature type="domain" description="C-methyltransferase" evidence="2">
    <location>
        <begin position="246"/>
        <end position="406"/>
    </location>
</feature>
<organism evidence="3">
    <name type="scientific">viral metagenome</name>
    <dbReference type="NCBI Taxonomy" id="1070528"/>
    <lineage>
        <taxon>unclassified sequences</taxon>
        <taxon>metagenomes</taxon>
        <taxon>organismal metagenomes</taxon>
    </lineage>
</organism>
<dbReference type="InterPro" id="IPR013630">
    <property type="entry name" value="Methyltransf_Zn-bd_dom_put"/>
</dbReference>
<dbReference type="Pfam" id="PF13489">
    <property type="entry name" value="Methyltransf_23"/>
    <property type="match status" value="1"/>
</dbReference>
<evidence type="ECO:0000259" key="1">
    <source>
        <dbReference type="Pfam" id="PF08421"/>
    </source>
</evidence>
<dbReference type="GO" id="GO:0032259">
    <property type="term" value="P:methylation"/>
    <property type="evidence" value="ECO:0007669"/>
    <property type="project" value="UniProtKB-KW"/>
</dbReference>
<gene>
    <name evidence="3" type="ORF">TM448B01728_0010</name>
</gene>
<dbReference type="SUPFAM" id="SSF53335">
    <property type="entry name" value="S-adenosyl-L-methionine-dependent methyltransferases"/>
    <property type="match status" value="1"/>
</dbReference>
<dbReference type="Gene3D" id="3.40.50.720">
    <property type="entry name" value="NAD(P)-binding Rossmann-like Domain"/>
    <property type="match status" value="1"/>
</dbReference>
<protein>
    <submittedName>
        <fullName evidence="3">Putative methyltransferase</fullName>
    </submittedName>
</protein>
<proteinExistence type="predicted"/>
<dbReference type="GO" id="GO:0008168">
    <property type="term" value="F:methyltransferase activity"/>
    <property type="evidence" value="ECO:0007669"/>
    <property type="project" value="UniProtKB-KW"/>
</dbReference>
<dbReference type="EMBL" id="MT144815">
    <property type="protein sequence ID" value="QJH99889.1"/>
    <property type="molecule type" value="Genomic_DNA"/>
</dbReference>
<keyword evidence="3" id="KW-0489">Methyltransferase</keyword>
<dbReference type="Pfam" id="PF08484">
    <property type="entry name" value="Methyltransf_14"/>
    <property type="match status" value="1"/>
</dbReference>
<evidence type="ECO:0000313" key="3">
    <source>
        <dbReference type="EMBL" id="QJH99889.1"/>
    </source>
</evidence>
<dbReference type="Pfam" id="PF08421">
    <property type="entry name" value="Methyltransf_13"/>
    <property type="match status" value="1"/>
</dbReference>
<name>A0A6M3XQ13_9ZZZZ</name>
<dbReference type="Gene3D" id="6.20.50.110">
    <property type="entry name" value="Methyltransferase, zinc-binding domain"/>
    <property type="match status" value="1"/>
</dbReference>
<evidence type="ECO:0000259" key="2">
    <source>
        <dbReference type="Pfam" id="PF08484"/>
    </source>
</evidence>
<sequence length="414" mass="48693">MEERIKKIKKCRSCYSRNLIPILSIGNIFVSQFVQEEEAGFKAPLNLILCQNCGLLQLEHTVHPELLYRTYWYKSGMNEAMLKALEDIVDKAERIIDLRDHDIVLDIGSNDSSMLRMYKRKDIIRIGFEPAYNLFEEGKKGVDKTFNSFFSFGEYKKYIKRKARIITAIAMFYDLDDPNRFINDIKKCLSKDGLLIIEQRYLPSMLEQNDIGNICHEHLEYYSFYSLKNLIDRYNLEIFDIELNNVNGGSFRVYIKHKDSNIRVFDNARERLSKIIEYETNLGLDNPLKYLEFALKAKLNANKLYNFIKTEHDRGKIIHVYGASTKGNTMLQYWNIDNSLIEAAAERDERKIGKRTIGTNIPIITERESREKADYFLVLPFHFIDAFIKREKEFLNRGGKFIVPLPYFKVIERI</sequence>
<keyword evidence="3" id="KW-0808">Transferase</keyword>
<accession>A0A6M3XQ13</accession>
<dbReference type="AlphaFoldDB" id="A0A6M3XQ13"/>
<dbReference type="InterPro" id="IPR013691">
    <property type="entry name" value="MeTrfase_14"/>
</dbReference>
<reference evidence="3" key="1">
    <citation type="submission" date="2020-03" db="EMBL/GenBank/DDBJ databases">
        <title>The deep terrestrial virosphere.</title>
        <authorList>
            <person name="Holmfeldt K."/>
            <person name="Nilsson E."/>
            <person name="Simone D."/>
            <person name="Lopez-Fernandez M."/>
            <person name="Wu X."/>
            <person name="de Brujin I."/>
            <person name="Lundin D."/>
            <person name="Andersson A."/>
            <person name="Bertilsson S."/>
            <person name="Dopson M."/>
        </authorList>
    </citation>
    <scope>NUCLEOTIDE SEQUENCE</scope>
    <source>
        <strain evidence="3">TM448B01728</strain>
    </source>
</reference>